<name>A0ABR9WLL0_9BACT</name>
<evidence type="ECO:0000313" key="2">
    <source>
        <dbReference type="EMBL" id="MBE9466408.1"/>
    </source>
</evidence>
<dbReference type="InterPro" id="IPR016181">
    <property type="entry name" value="Acyl_CoA_acyltransferase"/>
</dbReference>
<protein>
    <submittedName>
        <fullName evidence="2">GNAT family N-acetyltransferase</fullName>
    </submittedName>
</protein>
<reference evidence="3" key="1">
    <citation type="submission" date="2023-07" db="EMBL/GenBank/DDBJ databases">
        <title>Dyadobacter sp. nov 'subterranea' isolated from contaminted grondwater.</title>
        <authorList>
            <person name="Szabo I."/>
            <person name="Al-Omari J."/>
            <person name="Szerdahelyi S.G."/>
            <person name="Rado J."/>
        </authorList>
    </citation>
    <scope>NUCLEOTIDE SEQUENCE [LARGE SCALE GENOMIC DNA]</scope>
    <source>
        <strain evidence="3">UP-52</strain>
    </source>
</reference>
<evidence type="ECO:0000259" key="1">
    <source>
        <dbReference type="Pfam" id="PF00583"/>
    </source>
</evidence>
<dbReference type="EMBL" id="JACYGY010000002">
    <property type="protein sequence ID" value="MBE9466408.1"/>
    <property type="molecule type" value="Genomic_DNA"/>
</dbReference>
<dbReference type="InterPro" id="IPR000182">
    <property type="entry name" value="GNAT_dom"/>
</dbReference>
<comment type="caution">
    <text evidence="2">The sequence shown here is derived from an EMBL/GenBank/DDBJ whole genome shotgun (WGS) entry which is preliminary data.</text>
</comment>
<gene>
    <name evidence="2" type="ORF">IEE83_31470</name>
</gene>
<dbReference type="Proteomes" id="UP000634134">
    <property type="component" value="Unassembled WGS sequence"/>
</dbReference>
<dbReference type="Gene3D" id="3.40.630.30">
    <property type="match status" value="1"/>
</dbReference>
<dbReference type="Pfam" id="PF00583">
    <property type="entry name" value="Acetyltransf_1"/>
    <property type="match status" value="1"/>
</dbReference>
<dbReference type="SUPFAM" id="SSF55729">
    <property type="entry name" value="Acyl-CoA N-acyltransferases (Nat)"/>
    <property type="match status" value="1"/>
</dbReference>
<feature type="domain" description="N-acetyltransferase" evidence="1">
    <location>
        <begin position="36"/>
        <end position="147"/>
    </location>
</feature>
<organism evidence="2 3">
    <name type="scientific">Dyadobacter subterraneus</name>
    <dbReference type="NCBI Taxonomy" id="2773304"/>
    <lineage>
        <taxon>Bacteria</taxon>
        <taxon>Pseudomonadati</taxon>
        <taxon>Bacteroidota</taxon>
        <taxon>Cytophagia</taxon>
        <taxon>Cytophagales</taxon>
        <taxon>Spirosomataceae</taxon>
        <taxon>Dyadobacter</taxon>
    </lineage>
</organism>
<evidence type="ECO:0000313" key="3">
    <source>
        <dbReference type="Proteomes" id="UP000634134"/>
    </source>
</evidence>
<keyword evidence="3" id="KW-1185">Reference proteome</keyword>
<sequence length="196" mass="22616">MSLSFLTKQGHAIESVFDDLAKLRIAVFRDFPYLYEGSLDYEKEYLKTYANSERAFLFAVYDGDKMVGATTCIPLSDETAEVQAPFKDAGLDIDSIFYFGESILLSEYRGLGLGHRFFDEREKHAASFGTYKTTCFCSVERINHPAQPSDYRPNDAFWIKRKYHKVPELKATMEWPDIGETESTPKTMIFWMKESE</sequence>
<dbReference type="CDD" id="cd04301">
    <property type="entry name" value="NAT_SF"/>
    <property type="match status" value="1"/>
</dbReference>
<proteinExistence type="predicted"/>
<dbReference type="RefSeq" id="WP_194124634.1">
    <property type="nucleotide sequence ID" value="NZ_JACYGY010000002.1"/>
</dbReference>
<accession>A0ABR9WLL0</accession>